<dbReference type="RefSeq" id="WP_072658299.1">
    <property type="nucleotide sequence ID" value="NZ_BDFD01000001.1"/>
</dbReference>
<gene>
    <name evidence="1" type="ORF">MMIC_P0022</name>
</gene>
<dbReference type="AlphaFoldDB" id="A0A1L8CJK9"/>
<evidence type="ECO:0000313" key="1">
    <source>
        <dbReference type="EMBL" id="GAV19093.1"/>
    </source>
</evidence>
<reference evidence="1 2" key="1">
    <citation type="journal article" date="2017" name="Arch. Microbiol.">
        <title>Mariprofundus micogutta sp. nov., a novel iron-oxidizing zetaproteobacterium isolated from a deep-sea hydrothermal field at the Bayonnaise knoll of the Izu-Ogasawara arc, and a description of Mariprofundales ord. nov. and Zetaproteobacteria classis nov.</title>
        <authorList>
            <person name="Makita H."/>
            <person name="Tanaka E."/>
            <person name="Mitsunobu S."/>
            <person name="Miyazaki M."/>
            <person name="Nunoura T."/>
            <person name="Uematsu K."/>
            <person name="Takaki Y."/>
            <person name="Nishi S."/>
            <person name="Shimamura S."/>
            <person name="Takai K."/>
        </authorList>
    </citation>
    <scope>NUCLEOTIDE SEQUENCE [LARGE SCALE GENOMIC DNA]</scope>
    <source>
        <strain evidence="1 2">ET2</strain>
    </source>
</reference>
<dbReference type="Proteomes" id="UP000231632">
    <property type="component" value="Unassembled WGS sequence"/>
</dbReference>
<accession>A0A1L8CJK9</accession>
<keyword evidence="2" id="KW-1185">Reference proteome</keyword>
<sequence>MSDNEFNNELKHQLDHCFNALKAFKRTVRERKWNRLADVQEAFETQFATLRTLLDSTDPVDGESDAGIRLRQLELEVRRVQRQLAVEMNDVRENTRTVQSGIRKLQKAKDELQ</sequence>
<name>A0A1L8CJK9_9PROT</name>
<proteinExistence type="predicted"/>
<evidence type="ECO:0000313" key="2">
    <source>
        <dbReference type="Proteomes" id="UP000231632"/>
    </source>
</evidence>
<dbReference type="STRING" id="1921010.MMIC_P0022"/>
<comment type="caution">
    <text evidence="1">The sequence shown here is derived from an EMBL/GenBank/DDBJ whole genome shotgun (WGS) entry which is preliminary data.</text>
</comment>
<organism evidence="1 2">
    <name type="scientific">Mariprofundus micogutta</name>
    <dbReference type="NCBI Taxonomy" id="1921010"/>
    <lineage>
        <taxon>Bacteria</taxon>
        <taxon>Pseudomonadati</taxon>
        <taxon>Pseudomonadota</taxon>
        <taxon>Candidatius Mariprofundia</taxon>
        <taxon>Mariprofundales</taxon>
        <taxon>Mariprofundaceae</taxon>
        <taxon>Mariprofundus</taxon>
    </lineage>
</organism>
<protein>
    <submittedName>
        <fullName evidence="1">Uncharacterized protein</fullName>
    </submittedName>
</protein>
<dbReference type="EMBL" id="BDFD01000001">
    <property type="protein sequence ID" value="GAV19093.1"/>
    <property type="molecule type" value="Genomic_DNA"/>
</dbReference>